<dbReference type="EMBL" id="JABFCX010000003">
    <property type="protein sequence ID" value="NNU17542.1"/>
    <property type="molecule type" value="Genomic_DNA"/>
</dbReference>
<gene>
    <name evidence="3" type="ORF">HK107_14520</name>
</gene>
<dbReference type="CDD" id="cd00293">
    <property type="entry name" value="USP-like"/>
    <property type="match status" value="1"/>
</dbReference>
<dbReference type="PANTHER" id="PTHR46268:SF15">
    <property type="entry name" value="UNIVERSAL STRESS PROTEIN HP_0031"/>
    <property type="match status" value="1"/>
</dbReference>
<evidence type="ECO:0000313" key="4">
    <source>
        <dbReference type="Proteomes" id="UP000536835"/>
    </source>
</evidence>
<evidence type="ECO:0000259" key="2">
    <source>
        <dbReference type="Pfam" id="PF00582"/>
    </source>
</evidence>
<evidence type="ECO:0000256" key="1">
    <source>
        <dbReference type="ARBA" id="ARBA00008791"/>
    </source>
</evidence>
<proteinExistence type="inferred from homology"/>
<protein>
    <submittedName>
        <fullName evidence="3">Universal stress protein</fullName>
    </submittedName>
</protein>
<comment type="similarity">
    <text evidence="1">Belongs to the universal stress protein A family.</text>
</comment>
<keyword evidence="4" id="KW-1185">Reference proteome</keyword>
<name>A0A7Y3W6N2_9PROT</name>
<accession>A0A7Y3W6N2</accession>
<dbReference type="SUPFAM" id="SSF52402">
    <property type="entry name" value="Adenine nucleotide alpha hydrolases-like"/>
    <property type="match status" value="1"/>
</dbReference>
<dbReference type="InterPro" id="IPR006015">
    <property type="entry name" value="Universal_stress_UspA"/>
</dbReference>
<dbReference type="Gene3D" id="3.40.50.12370">
    <property type="match status" value="1"/>
</dbReference>
<dbReference type="PRINTS" id="PR01438">
    <property type="entry name" value="UNVRSLSTRESS"/>
</dbReference>
<evidence type="ECO:0000313" key="3">
    <source>
        <dbReference type="EMBL" id="NNU17542.1"/>
    </source>
</evidence>
<sequence length="284" mass="30821">MALDFAFVPAIDEPSFEAGLTTALELVRHQKGHLSACHLQQHYPPNDIAFGYWQVGTLKALEADVRARKEKLEAAFYSFCSERGIEVIDTERLPNKNAVTASWRVEGANPFEDFGLFARSSDVSVLCRSATEPAPLAPVVWEDLVTSSGVPLLNVPVGAGFKEAQRILVGWNGSVEAKRAVAAAMPLLHAAKSVHLLSAGLTKDGRPSAEEMAAVLGRKGIKATAEDRDDKKEPDEQLVQTAADGSYDLLVIGAYSKPRWREAMFGGVTHRMLVDPPLPVLLVH</sequence>
<feature type="domain" description="UspA" evidence="2">
    <location>
        <begin position="165"/>
        <end position="284"/>
    </location>
</feature>
<dbReference type="Proteomes" id="UP000536835">
    <property type="component" value="Unassembled WGS sequence"/>
</dbReference>
<dbReference type="Pfam" id="PF00582">
    <property type="entry name" value="Usp"/>
    <property type="match status" value="1"/>
</dbReference>
<comment type="caution">
    <text evidence="3">The sequence shown here is derived from an EMBL/GenBank/DDBJ whole genome shotgun (WGS) entry which is preliminary data.</text>
</comment>
<organism evidence="3 4">
    <name type="scientific">Parvularcula mediterranea</name>
    <dbReference type="NCBI Taxonomy" id="2732508"/>
    <lineage>
        <taxon>Bacteria</taxon>
        <taxon>Pseudomonadati</taxon>
        <taxon>Pseudomonadota</taxon>
        <taxon>Alphaproteobacteria</taxon>
        <taxon>Parvularculales</taxon>
        <taxon>Parvularculaceae</taxon>
        <taxon>Parvularcula</taxon>
    </lineage>
</organism>
<dbReference type="PANTHER" id="PTHR46268">
    <property type="entry name" value="STRESS RESPONSE PROTEIN NHAX"/>
    <property type="match status" value="1"/>
</dbReference>
<reference evidence="3 4" key="1">
    <citation type="submission" date="2020-05" db="EMBL/GenBank/DDBJ databases">
        <title>Parvularcula mediterraneae sp. nov., isolated from polypropylene straw from shallow seawater of the seashore of Laganas in Zakynthos island, Greece.</title>
        <authorList>
            <person name="Szabo I."/>
            <person name="Al-Omari J."/>
            <person name="Rado J."/>
            <person name="Szerdahelyi G.S."/>
        </authorList>
    </citation>
    <scope>NUCLEOTIDE SEQUENCE [LARGE SCALE GENOMIC DNA]</scope>
    <source>
        <strain evidence="3 4">ZS-1/3</strain>
    </source>
</reference>
<dbReference type="InterPro" id="IPR006016">
    <property type="entry name" value="UspA"/>
</dbReference>
<dbReference type="AlphaFoldDB" id="A0A7Y3W6N2"/>
<dbReference type="RefSeq" id="WP_173201058.1">
    <property type="nucleotide sequence ID" value="NZ_JABFCX010000003.1"/>
</dbReference>